<feature type="compositionally biased region" description="Basic and acidic residues" evidence="1">
    <location>
        <begin position="20"/>
        <end position="55"/>
    </location>
</feature>
<name>A0A9P0CKY0_9CUCU</name>
<feature type="compositionally biased region" description="Polar residues" evidence="1">
    <location>
        <begin position="56"/>
        <end position="68"/>
    </location>
</feature>
<reference evidence="2" key="1">
    <citation type="submission" date="2022-01" db="EMBL/GenBank/DDBJ databases">
        <authorList>
            <person name="King R."/>
        </authorList>
    </citation>
    <scope>NUCLEOTIDE SEQUENCE</scope>
</reference>
<dbReference type="EMBL" id="OV651824">
    <property type="protein sequence ID" value="CAH1101983.1"/>
    <property type="molecule type" value="Genomic_DNA"/>
</dbReference>
<dbReference type="AlphaFoldDB" id="A0A9P0CKY0"/>
<accession>A0A9P0CKY0</accession>
<evidence type="ECO:0000313" key="3">
    <source>
        <dbReference type="Proteomes" id="UP001153636"/>
    </source>
</evidence>
<gene>
    <name evidence="2" type="ORF">PSYICH_LOCUS3056</name>
</gene>
<dbReference type="OrthoDB" id="10023262at2759"/>
<sequence length="143" mass="16167">MLIVGINYVEYIGKTNNIREGNKNKGVETLKRKKPEERSDSSDSDGRTSHKKETATADSNLHNFDQITSASSVTSPRSSCSKDLDVYSTIDDSNENDIGRFVGRAATLSTERKKEILENCWIPPKPYDFAKDDQHLKRKFNHS</sequence>
<feature type="region of interest" description="Disordered" evidence="1">
    <location>
        <begin position="18"/>
        <end position="81"/>
    </location>
</feature>
<keyword evidence="3" id="KW-1185">Reference proteome</keyword>
<proteinExistence type="predicted"/>
<protein>
    <submittedName>
        <fullName evidence="2">Uncharacterized protein</fullName>
    </submittedName>
</protein>
<evidence type="ECO:0000256" key="1">
    <source>
        <dbReference type="SAM" id="MobiDB-lite"/>
    </source>
</evidence>
<dbReference type="Proteomes" id="UP001153636">
    <property type="component" value="Chromosome 12"/>
</dbReference>
<organism evidence="2 3">
    <name type="scientific">Psylliodes chrysocephalus</name>
    <dbReference type="NCBI Taxonomy" id="3402493"/>
    <lineage>
        <taxon>Eukaryota</taxon>
        <taxon>Metazoa</taxon>
        <taxon>Ecdysozoa</taxon>
        <taxon>Arthropoda</taxon>
        <taxon>Hexapoda</taxon>
        <taxon>Insecta</taxon>
        <taxon>Pterygota</taxon>
        <taxon>Neoptera</taxon>
        <taxon>Endopterygota</taxon>
        <taxon>Coleoptera</taxon>
        <taxon>Polyphaga</taxon>
        <taxon>Cucujiformia</taxon>
        <taxon>Chrysomeloidea</taxon>
        <taxon>Chrysomelidae</taxon>
        <taxon>Galerucinae</taxon>
        <taxon>Alticini</taxon>
        <taxon>Psylliodes</taxon>
    </lineage>
</organism>
<evidence type="ECO:0000313" key="2">
    <source>
        <dbReference type="EMBL" id="CAH1101983.1"/>
    </source>
</evidence>
<feature type="compositionally biased region" description="Low complexity" evidence="1">
    <location>
        <begin position="69"/>
        <end position="79"/>
    </location>
</feature>